<dbReference type="EMBL" id="QMQV01000010">
    <property type="protein sequence ID" value="RLE50242.1"/>
    <property type="molecule type" value="Genomic_DNA"/>
</dbReference>
<evidence type="ECO:0000313" key="3">
    <source>
        <dbReference type="EMBL" id="RLE52903.1"/>
    </source>
</evidence>
<evidence type="ECO:0008006" key="6">
    <source>
        <dbReference type="Google" id="ProtNLM"/>
    </source>
</evidence>
<feature type="transmembrane region" description="Helical" evidence="1">
    <location>
        <begin position="102"/>
        <end position="125"/>
    </location>
</feature>
<evidence type="ECO:0000256" key="1">
    <source>
        <dbReference type="SAM" id="Phobius"/>
    </source>
</evidence>
<dbReference type="PIRSF" id="PIRSF031501">
    <property type="entry name" value="QueT"/>
    <property type="match status" value="1"/>
</dbReference>
<evidence type="ECO:0000313" key="4">
    <source>
        <dbReference type="Proteomes" id="UP000272051"/>
    </source>
</evidence>
<dbReference type="EMBL" id="QMQX01000030">
    <property type="protein sequence ID" value="RLE52903.1"/>
    <property type="molecule type" value="Genomic_DNA"/>
</dbReference>
<keyword evidence="1" id="KW-0472">Membrane</keyword>
<dbReference type="Proteomes" id="UP000272051">
    <property type="component" value="Unassembled WGS sequence"/>
</dbReference>
<feature type="transmembrane region" description="Helical" evidence="1">
    <location>
        <begin position="39"/>
        <end position="65"/>
    </location>
</feature>
<keyword evidence="1" id="KW-0812">Transmembrane</keyword>
<evidence type="ECO:0000313" key="5">
    <source>
        <dbReference type="Proteomes" id="UP000278475"/>
    </source>
</evidence>
<dbReference type="AlphaFoldDB" id="A0A497EZS8"/>
<dbReference type="PANTHER" id="PTHR40044:SF1">
    <property type="entry name" value="INTEGRAL MEMBRANE PROTEIN"/>
    <property type="match status" value="1"/>
</dbReference>
<comment type="caution">
    <text evidence="3">The sequence shown here is derived from an EMBL/GenBank/DDBJ whole genome shotgun (WGS) entry which is preliminary data.</text>
</comment>
<proteinExistence type="predicted"/>
<gene>
    <name evidence="2" type="ORF">DRJ31_02140</name>
    <name evidence="3" type="ORF">DRJ33_02500</name>
</gene>
<evidence type="ECO:0000313" key="2">
    <source>
        <dbReference type="EMBL" id="RLE50242.1"/>
    </source>
</evidence>
<reference evidence="4 5" key="1">
    <citation type="submission" date="2018-06" db="EMBL/GenBank/DDBJ databases">
        <title>Extensive metabolic versatility and redundancy in microbially diverse, dynamic hydrothermal sediments.</title>
        <authorList>
            <person name="Dombrowski N."/>
            <person name="Teske A."/>
            <person name="Baker B.J."/>
        </authorList>
    </citation>
    <scope>NUCLEOTIDE SEQUENCE [LARGE SCALE GENOMIC DNA]</scope>
    <source>
        <strain evidence="3">B34_G17</strain>
        <strain evidence="2">B66_G16</strain>
    </source>
</reference>
<organism evidence="3 4">
    <name type="scientific">Thermoproteota archaeon</name>
    <dbReference type="NCBI Taxonomy" id="2056631"/>
    <lineage>
        <taxon>Archaea</taxon>
        <taxon>Thermoproteota</taxon>
    </lineage>
</organism>
<name>A0A497EZS8_9CREN</name>
<sequence length="166" mass="18168">MLRSRDIALTALIAGAYATLVIGLIQFSFALVQVRVADALIPLSIIFGWPAILGVTIGCVVANAFTPMPLAIVEVTLGPLANLLASYAAFRISKLSLNAKYLDFLACFVATLIVTFIVGTYLALITEMPLWIWWMSLFIGSFISINVLGLALVKLLRRYGFVEKRR</sequence>
<keyword evidence="1" id="KW-1133">Transmembrane helix</keyword>
<dbReference type="Proteomes" id="UP000278475">
    <property type="component" value="Unassembled WGS sequence"/>
</dbReference>
<accession>A0A497EZS8</accession>
<dbReference type="InterPro" id="IPR010387">
    <property type="entry name" value="QueT"/>
</dbReference>
<feature type="transmembrane region" description="Helical" evidence="1">
    <location>
        <begin position="12"/>
        <end position="32"/>
    </location>
</feature>
<dbReference type="PANTHER" id="PTHR40044">
    <property type="entry name" value="INTEGRAL MEMBRANE PROTEIN-RELATED"/>
    <property type="match status" value="1"/>
</dbReference>
<feature type="transmembrane region" description="Helical" evidence="1">
    <location>
        <begin position="131"/>
        <end position="156"/>
    </location>
</feature>
<protein>
    <recommendedName>
        <fullName evidence="6">QueT transporter family protein</fullName>
    </recommendedName>
</protein>
<dbReference type="Pfam" id="PF06177">
    <property type="entry name" value="QueT"/>
    <property type="match status" value="1"/>
</dbReference>